<reference evidence="8" key="2">
    <citation type="journal article" date="2021" name="PeerJ">
        <title>Extensive microbial diversity within the chicken gut microbiome revealed by metagenomics and culture.</title>
        <authorList>
            <person name="Gilroy R."/>
            <person name="Ravi A."/>
            <person name="Getino M."/>
            <person name="Pursley I."/>
            <person name="Horton D.L."/>
            <person name="Alikhan N.F."/>
            <person name="Baker D."/>
            <person name="Gharbi K."/>
            <person name="Hall N."/>
            <person name="Watson M."/>
            <person name="Adriaenssens E.M."/>
            <person name="Foster-Nyarko E."/>
            <person name="Jarju S."/>
            <person name="Secka A."/>
            <person name="Antonio M."/>
            <person name="Oren A."/>
            <person name="Chaudhuri R.R."/>
            <person name="La Ragione R."/>
            <person name="Hildebrand F."/>
            <person name="Pallen M.J."/>
        </authorList>
    </citation>
    <scope>NUCLEOTIDE SEQUENCE</scope>
    <source>
        <strain evidence="8">CHK158-818</strain>
    </source>
</reference>
<dbReference type="CDD" id="cd18827">
    <property type="entry name" value="GH43_XlnD-like"/>
    <property type="match status" value="1"/>
</dbReference>
<evidence type="ECO:0000256" key="2">
    <source>
        <dbReference type="ARBA" id="ARBA00022651"/>
    </source>
</evidence>
<dbReference type="Pfam" id="PF04616">
    <property type="entry name" value="Glyco_hydro_43"/>
    <property type="match status" value="1"/>
</dbReference>
<evidence type="ECO:0000256" key="5">
    <source>
        <dbReference type="ARBA" id="ARBA00023295"/>
    </source>
</evidence>
<dbReference type="InterPro" id="IPR052176">
    <property type="entry name" value="Glycosyl_Hydrlase_43_Enz"/>
</dbReference>
<gene>
    <name evidence="8" type="ORF">IAB03_01100</name>
</gene>
<dbReference type="PANTHER" id="PTHR43772">
    <property type="entry name" value="ENDO-1,4-BETA-XYLANASE"/>
    <property type="match status" value="1"/>
</dbReference>
<dbReference type="AlphaFoldDB" id="A0A9D1M691"/>
<keyword evidence="3 7" id="KW-0378">Hydrolase</keyword>
<dbReference type="PANTHER" id="PTHR43772:SF2">
    <property type="entry name" value="PUTATIVE (AFU_ORTHOLOGUE AFUA_2G04480)-RELATED"/>
    <property type="match status" value="1"/>
</dbReference>
<dbReference type="InterPro" id="IPR006710">
    <property type="entry name" value="Glyco_hydro_43"/>
</dbReference>
<evidence type="ECO:0000256" key="6">
    <source>
        <dbReference type="PIRSR" id="PIRSR606710-2"/>
    </source>
</evidence>
<sequence length="332" mass="37997">MKQSYLLGLCVVTLLVSSCASRPKEFSKNPIVEGWYADPHAVIYDGTYWVYPTYSDSYEKQTFLDAFSSKDLVHWEKHPRIIDTTEVKWAKKCMWAPAALYKDGKYYLFFGANDVHEGEIGGIGVAVADRPEGPYKDLLGKPLINDIVNGAQPIDQYVYEEDGQYYMYYGGWGHCNVVKLKNDFTGLEPFEDGSYYKEITPDKYVEGSFMFKKDGKYYFMWSEGGWGGPDYCVAYAISDSPFGPFNRIGKILEQDPSVARGAGHHSVVNRPGTDDWYIFYHRRPLKERHHNHRATCVDKMEFDKDGKIKPVKITFEGVEAKKTKGFFPAVKK</sequence>
<evidence type="ECO:0000256" key="7">
    <source>
        <dbReference type="RuleBase" id="RU361187"/>
    </source>
</evidence>
<keyword evidence="2" id="KW-0858">Xylan degradation</keyword>
<dbReference type="PROSITE" id="PS51257">
    <property type="entry name" value="PROKAR_LIPOPROTEIN"/>
    <property type="match status" value="1"/>
</dbReference>
<keyword evidence="4" id="KW-0119">Carbohydrate metabolism</keyword>
<dbReference type="SUPFAM" id="SSF75005">
    <property type="entry name" value="Arabinanase/levansucrase/invertase"/>
    <property type="match status" value="1"/>
</dbReference>
<evidence type="ECO:0000256" key="1">
    <source>
        <dbReference type="ARBA" id="ARBA00009865"/>
    </source>
</evidence>
<evidence type="ECO:0000313" key="8">
    <source>
        <dbReference type="EMBL" id="HIU54386.1"/>
    </source>
</evidence>
<evidence type="ECO:0000256" key="4">
    <source>
        <dbReference type="ARBA" id="ARBA00023277"/>
    </source>
</evidence>
<keyword evidence="2" id="KW-0624">Polysaccharide degradation</keyword>
<dbReference type="EMBL" id="DVNA01000024">
    <property type="protein sequence ID" value="HIU54386.1"/>
    <property type="molecule type" value="Genomic_DNA"/>
</dbReference>
<dbReference type="GO" id="GO:0004553">
    <property type="term" value="F:hydrolase activity, hydrolyzing O-glycosyl compounds"/>
    <property type="evidence" value="ECO:0007669"/>
    <property type="project" value="InterPro"/>
</dbReference>
<evidence type="ECO:0000313" key="9">
    <source>
        <dbReference type="Proteomes" id="UP000824112"/>
    </source>
</evidence>
<dbReference type="Gene3D" id="2.115.10.20">
    <property type="entry name" value="Glycosyl hydrolase domain, family 43"/>
    <property type="match status" value="1"/>
</dbReference>
<comment type="similarity">
    <text evidence="1 7">Belongs to the glycosyl hydrolase 43 family.</text>
</comment>
<keyword evidence="5 7" id="KW-0326">Glycosidase</keyword>
<accession>A0A9D1M691</accession>
<name>A0A9D1M691_9BACT</name>
<protein>
    <submittedName>
        <fullName evidence="8">Family 43 glycosylhydrolase</fullName>
    </submittedName>
</protein>
<dbReference type="InterPro" id="IPR023296">
    <property type="entry name" value="Glyco_hydro_beta-prop_sf"/>
</dbReference>
<reference evidence="8" key="1">
    <citation type="submission" date="2020-10" db="EMBL/GenBank/DDBJ databases">
        <authorList>
            <person name="Gilroy R."/>
        </authorList>
    </citation>
    <scope>NUCLEOTIDE SEQUENCE</scope>
    <source>
        <strain evidence="8">CHK158-818</strain>
    </source>
</reference>
<evidence type="ECO:0000256" key="3">
    <source>
        <dbReference type="ARBA" id="ARBA00022801"/>
    </source>
</evidence>
<organism evidence="8 9">
    <name type="scientific">Candidatus Gallibacteroides avistercoris</name>
    <dbReference type="NCBI Taxonomy" id="2840833"/>
    <lineage>
        <taxon>Bacteria</taxon>
        <taxon>Pseudomonadati</taxon>
        <taxon>Bacteroidota</taxon>
        <taxon>Bacteroidia</taxon>
        <taxon>Bacteroidales</taxon>
        <taxon>Bacteroidaceae</taxon>
        <taxon>Bacteroidaceae incertae sedis</taxon>
        <taxon>Candidatus Gallibacteroides</taxon>
    </lineage>
</organism>
<dbReference type="GO" id="GO:0045493">
    <property type="term" value="P:xylan catabolic process"/>
    <property type="evidence" value="ECO:0007669"/>
    <property type="project" value="UniProtKB-KW"/>
</dbReference>
<feature type="site" description="Important for catalytic activity, responsible for pKa modulation of the active site Glu and correct orientation of both the proton donor and substrate" evidence="6">
    <location>
        <position position="155"/>
    </location>
</feature>
<proteinExistence type="inferred from homology"/>
<comment type="caution">
    <text evidence="8">The sequence shown here is derived from an EMBL/GenBank/DDBJ whole genome shotgun (WGS) entry which is preliminary data.</text>
</comment>
<dbReference type="Proteomes" id="UP000824112">
    <property type="component" value="Unassembled WGS sequence"/>
</dbReference>